<dbReference type="Proteomes" id="UP000192448">
    <property type="component" value="Unassembled WGS sequence"/>
</dbReference>
<dbReference type="InterPro" id="IPR032710">
    <property type="entry name" value="NTF2-like_dom_sf"/>
</dbReference>
<reference evidence="2 3" key="1">
    <citation type="submission" date="2017-02" db="EMBL/GenBank/DDBJ databases">
        <title>The new phylogeny of genus Mycobacterium.</title>
        <authorList>
            <person name="Tortoli E."/>
            <person name="Trovato A."/>
            <person name="Cirillo D.M."/>
        </authorList>
    </citation>
    <scope>NUCLEOTIDE SEQUENCE [LARGE SCALE GENOMIC DNA]</scope>
    <source>
        <strain evidence="2 3">RW6</strain>
    </source>
</reference>
<dbReference type="SUPFAM" id="SSF54427">
    <property type="entry name" value="NTF2-like"/>
    <property type="match status" value="1"/>
</dbReference>
<proteinExistence type="predicted"/>
<protein>
    <recommendedName>
        <fullName evidence="1">SnoaL-like domain-containing protein</fullName>
    </recommendedName>
</protein>
<dbReference type="Pfam" id="PF12680">
    <property type="entry name" value="SnoaL_2"/>
    <property type="match status" value="1"/>
</dbReference>
<evidence type="ECO:0000313" key="2">
    <source>
        <dbReference type="EMBL" id="ORA35908.1"/>
    </source>
</evidence>
<dbReference type="Gene3D" id="3.10.450.50">
    <property type="match status" value="1"/>
</dbReference>
<name>A0A1X0B1D0_9MYCO</name>
<gene>
    <name evidence="2" type="ORF">BST13_12910</name>
</gene>
<dbReference type="InterPro" id="IPR037401">
    <property type="entry name" value="SnoaL-like"/>
</dbReference>
<sequence>MTTNASPTELPDVISTYLAASQRRDIDAIVACFGDDATVLDEGRQRHGLAEIRRWRDDVDTTYEYTSTLTRWSATGVTGGGQGYDVTLHLQGNFPGGEVDLVNSFTIRDDHIADLRIVPATS</sequence>
<dbReference type="EMBL" id="MVHF01000010">
    <property type="protein sequence ID" value="ORA35908.1"/>
    <property type="molecule type" value="Genomic_DNA"/>
</dbReference>
<dbReference type="OrthoDB" id="8684708at2"/>
<evidence type="ECO:0000313" key="3">
    <source>
        <dbReference type="Proteomes" id="UP000192448"/>
    </source>
</evidence>
<dbReference type="AlphaFoldDB" id="A0A1X0B1D0"/>
<organism evidence="2 3">
    <name type="scientific">Mycobacterium aquaticum</name>
    <dbReference type="NCBI Taxonomy" id="1927124"/>
    <lineage>
        <taxon>Bacteria</taxon>
        <taxon>Bacillati</taxon>
        <taxon>Actinomycetota</taxon>
        <taxon>Actinomycetes</taxon>
        <taxon>Mycobacteriales</taxon>
        <taxon>Mycobacteriaceae</taxon>
        <taxon>Mycobacterium</taxon>
    </lineage>
</organism>
<feature type="domain" description="SnoaL-like" evidence="1">
    <location>
        <begin position="16"/>
        <end position="114"/>
    </location>
</feature>
<keyword evidence="3" id="KW-1185">Reference proteome</keyword>
<accession>A0A1X0B1D0</accession>
<evidence type="ECO:0000259" key="1">
    <source>
        <dbReference type="Pfam" id="PF12680"/>
    </source>
</evidence>
<dbReference type="STRING" id="1927124.BST13_12910"/>
<comment type="caution">
    <text evidence="2">The sequence shown here is derived from an EMBL/GenBank/DDBJ whole genome shotgun (WGS) entry which is preliminary data.</text>
</comment>
<dbReference type="RefSeq" id="WP_083164386.1">
    <property type="nucleotide sequence ID" value="NZ_MVHF01000010.1"/>
</dbReference>